<dbReference type="InterPro" id="IPR001757">
    <property type="entry name" value="P_typ_ATPase"/>
</dbReference>
<keyword evidence="6" id="KW-0547">Nucleotide-binding</keyword>
<dbReference type="EMBL" id="LHPF02000018">
    <property type="protein sequence ID" value="PSC70802.1"/>
    <property type="molecule type" value="Genomic_DNA"/>
</dbReference>
<keyword evidence="10" id="KW-1278">Translocase</keyword>
<evidence type="ECO:0000256" key="1">
    <source>
        <dbReference type="ARBA" id="ARBA00004141"/>
    </source>
</evidence>
<dbReference type="SFLD" id="SFLDG00002">
    <property type="entry name" value="C1.7:_P-type_atpase_like"/>
    <property type="match status" value="1"/>
</dbReference>
<evidence type="ECO:0000313" key="17">
    <source>
        <dbReference type="Proteomes" id="UP000239649"/>
    </source>
</evidence>
<protein>
    <recommendedName>
        <fullName evidence="2">P-type Ca(2+) transporter</fullName>
        <ecNumber evidence="2">7.2.2.10</ecNumber>
    </recommendedName>
</protein>
<evidence type="ECO:0000256" key="11">
    <source>
        <dbReference type="ARBA" id="ARBA00022989"/>
    </source>
</evidence>
<dbReference type="SUPFAM" id="SSF81660">
    <property type="entry name" value="Metal cation-transporting ATPase, ATP-binding domain N"/>
    <property type="match status" value="1"/>
</dbReference>
<feature type="transmembrane region" description="Helical" evidence="14">
    <location>
        <begin position="97"/>
        <end position="116"/>
    </location>
</feature>
<dbReference type="PRINTS" id="PR00119">
    <property type="entry name" value="CATATPASE"/>
</dbReference>
<dbReference type="SFLD" id="SFLDF00027">
    <property type="entry name" value="p-type_atpase"/>
    <property type="match status" value="1"/>
</dbReference>
<organism evidence="16 17">
    <name type="scientific">Micractinium conductrix</name>
    <dbReference type="NCBI Taxonomy" id="554055"/>
    <lineage>
        <taxon>Eukaryota</taxon>
        <taxon>Viridiplantae</taxon>
        <taxon>Chlorophyta</taxon>
        <taxon>core chlorophytes</taxon>
        <taxon>Trebouxiophyceae</taxon>
        <taxon>Chlorellales</taxon>
        <taxon>Chlorellaceae</taxon>
        <taxon>Chlorella clade</taxon>
        <taxon>Micractinium</taxon>
    </lineage>
</organism>
<keyword evidence="8" id="KW-0067">ATP-binding</keyword>
<feature type="transmembrane region" description="Helical" evidence="14">
    <location>
        <begin position="269"/>
        <end position="286"/>
    </location>
</feature>
<keyword evidence="7" id="KW-0106">Calcium</keyword>
<comment type="caution">
    <text evidence="16">The sequence shown here is derived from an EMBL/GenBank/DDBJ whole genome shotgun (WGS) entry which is preliminary data.</text>
</comment>
<dbReference type="Gene3D" id="1.20.1110.10">
    <property type="entry name" value="Calcium-transporting ATPase, transmembrane domain"/>
    <property type="match status" value="1"/>
</dbReference>
<dbReference type="GO" id="GO:0005388">
    <property type="term" value="F:P-type calcium transporter activity"/>
    <property type="evidence" value="ECO:0007669"/>
    <property type="project" value="UniProtKB-EC"/>
</dbReference>
<dbReference type="Gene3D" id="2.70.150.10">
    <property type="entry name" value="Calcium-transporting ATPase, cytoplasmic transduction domain A"/>
    <property type="match status" value="1"/>
</dbReference>
<dbReference type="Proteomes" id="UP000239649">
    <property type="component" value="Unassembled WGS sequence"/>
</dbReference>
<dbReference type="Pfam" id="PF00689">
    <property type="entry name" value="Cation_ATPase_C"/>
    <property type="match status" value="1"/>
</dbReference>
<name>A0A2P6V9N5_9CHLO</name>
<dbReference type="SUPFAM" id="SSF56784">
    <property type="entry name" value="HAD-like"/>
    <property type="match status" value="1"/>
</dbReference>
<dbReference type="InterPro" id="IPR044492">
    <property type="entry name" value="P_typ_ATPase_HD_dom"/>
</dbReference>
<dbReference type="OrthoDB" id="3352408at2759"/>
<dbReference type="FunFam" id="2.70.150.10:FF:000014">
    <property type="entry name" value="Calcium-transporting ATPase, putative"/>
    <property type="match status" value="1"/>
</dbReference>
<dbReference type="GO" id="GO:0016887">
    <property type="term" value="F:ATP hydrolysis activity"/>
    <property type="evidence" value="ECO:0007669"/>
    <property type="project" value="InterPro"/>
</dbReference>
<evidence type="ECO:0000256" key="14">
    <source>
        <dbReference type="SAM" id="Phobius"/>
    </source>
</evidence>
<evidence type="ECO:0000256" key="9">
    <source>
        <dbReference type="ARBA" id="ARBA00022842"/>
    </source>
</evidence>
<dbReference type="STRING" id="554055.A0A2P6V9N5"/>
<dbReference type="InterPro" id="IPR036412">
    <property type="entry name" value="HAD-like_sf"/>
</dbReference>
<gene>
    <name evidence="16" type="ORF">C2E20_5896</name>
</gene>
<dbReference type="NCBIfam" id="TIGR01494">
    <property type="entry name" value="ATPase_P-type"/>
    <property type="match status" value="2"/>
</dbReference>
<keyword evidence="12" id="KW-0406">Ion transport</keyword>
<feature type="transmembrane region" description="Helical" evidence="14">
    <location>
        <begin position="823"/>
        <end position="846"/>
    </location>
</feature>
<evidence type="ECO:0000313" key="16">
    <source>
        <dbReference type="EMBL" id="PSC70802.1"/>
    </source>
</evidence>
<dbReference type="FunFam" id="3.40.50.1000:FF:000083">
    <property type="entry name" value="Sodium/potassium-transporting ATPase subunit alpha"/>
    <property type="match status" value="1"/>
</dbReference>
<evidence type="ECO:0000256" key="4">
    <source>
        <dbReference type="ARBA" id="ARBA00022568"/>
    </source>
</evidence>
<keyword evidence="13 14" id="KW-0472">Membrane</keyword>
<feature type="domain" description="Cation-transporting P-type ATPase N-terminal" evidence="15">
    <location>
        <begin position="10"/>
        <end position="84"/>
    </location>
</feature>
<dbReference type="Pfam" id="PF00122">
    <property type="entry name" value="E1-E2_ATPase"/>
    <property type="match status" value="1"/>
</dbReference>
<dbReference type="FunFam" id="1.20.1110.10:FF:000077">
    <property type="entry name" value="ECA1 (ER-TYPE CA2+-ATPASE 1)"/>
    <property type="match status" value="1"/>
</dbReference>
<keyword evidence="3" id="KW-0813">Transport</keyword>
<evidence type="ECO:0000256" key="6">
    <source>
        <dbReference type="ARBA" id="ARBA00022741"/>
    </source>
</evidence>
<dbReference type="InterPro" id="IPR004014">
    <property type="entry name" value="ATPase_P-typ_cation-transptr_N"/>
</dbReference>
<dbReference type="GO" id="GO:0005524">
    <property type="term" value="F:ATP binding"/>
    <property type="evidence" value="ECO:0007669"/>
    <property type="project" value="UniProtKB-KW"/>
</dbReference>
<reference evidence="16 17" key="1">
    <citation type="journal article" date="2018" name="Plant J.">
        <title>Genome sequences of Chlorella sorokiniana UTEX 1602 and Micractinium conductrix SAG 241.80: implications to maltose excretion by a green alga.</title>
        <authorList>
            <person name="Arriola M.B."/>
            <person name="Velmurugan N."/>
            <person name="Zhang Y."/>
            <person name="Plunkett M.H."/>
            <person name="Hondzo H."/>
            <person name="Barney B.M."/>
        </authorList>
    </citation>
    <scope>NUCLEOTIDE SEQUENCE [LARGE SCALE GENOMIC DNA]</scope>
    <source>
        <strain evidence="16 17">SAG 241.80</strain>
    </source>
</reference>
<dbReference type="SUPFAM" id="SSF81653">
    <property type="entry name" value="Calcium ATPase, transduction domain A"/>
    <property type="match status" value="1"/>
</dbReference>
<evidence type="ECO:0000256" key="8">
    <source>
        <dbReference type="ARBA" id="ARBA00022840"/>
    </source>
</evidence>
<dbReference type="SFLD" id="SFLDS00003">
    <property type="entry name" value="Haloacid_Dehalogenase"/>
    <property type="match status" value="1"/>
</dbReference>
<feature type="transmembrane region" description="Helical" evidence="14">
    <location>
        <begin position="1043"/>
        <end position="1067"/>
    </location>
</feature>
<keyword evidence="17" id="KW-1185">Reference proteome</keyword>
<dbReference type="PROSITE" id="PS00154">
    <property type="entry name" value="ATPASE_E1_E2"/>
    <property type="match status" value="1"/>
</dbReference>
<dbReference type="Pfam" id="PF13246">
    <property type="entry name" value="Cation_ATPase"/>
    <property type="match status" value="2"/>
</dbReference>
<dbReference type="SUPFAM" id="SSF81665">
    <property type="entry name" value="Calcium ATPase, transmembrane domain M"/>
    <property type="match status" value="1"/>
</dbReference>
<dbReference type="InterPro" id="IPR023214">
    <property type="entry name" value="HAD_sf"/>
</dbReference>
<keyword evidence="5 14" id="KW-0812">Transmembrane</keyword>
<comment type="subcellular location">
    <subcellularLocation>
        <location evidence="1">Membrane</location>
        <topology evidence="1">Multi-pass membrane protein</topology>
    </subcellularLocation>
</comment>
<evidence type="ECO:0000256" key="10">
    <source>
        <dbReference type="ARBA" id="ARBA00022967"/>
    </source>
</evidence>
<evidence type="ECO:0000256" key="3">
    <source>
        <dbReference type="ARBA" id="ARBA00022448"/>
    </source>
</evidence>
<dbReference type="InterPro" id="IPR023298">
    <property type="entry name" value="ATPase_P-typ_TM_dom_sf"/>
</dbReference>
<feature type="transmembrane region" description="Helical" evidence="14">
    <location>
        <begin position="67"/>
        <end position="85"/>
    </location>
</feature>
<sequence length="1094" mass="116660">MAPGSAEVVPAWALPAEEVLKGHGVALEAGLSSGEVEARRAKFGWNELQKAPGTPLWKLILEQFNDTLVKILLLAAAVSFGLAWFEQGEEEEGVRAFIEPFVIVLILVLNAAVGVWQESNAENALEALKEMTADTAKVFRDGQLISDLPARELLPGDVVEIHTGDKVPADIRVVQLKTAVVRVEQAALTGESVAVAKSAAPVDSVECELQLKSNMLFAGTGIASGACLGVVNTIGMHTEIGKIQEQIQEASEEESDTPLKKKLDEFGEALAKVILYICVAVWLINYKHFLSWKTLPDSVLPDLSTVQFSVAKATFYFKVAVALAVAAIPEGLPAVITTCLALGTRKMAKRNAIVRQLPSVETLGCTTVICSDKTGTLTTNQMSAVQLAAFGTSLAQLTEWEVSGSTYDPDGGAVQGLTMLDRNLEAMAEVCALCNDARIEVKGGHHRAVGQPTEAALLVLAEKLGVPSAAEQKAITAARLADPEGQPTGACAHHAANHSKLATLEFDRDRKSMSVICTPSTGTPGVGSAVPAGATPRRSSRLASLLSYGSNSSGGSSGANVLFVKGAAECVLQRCTKVMLADGSVVPLDSSARDELHRLLDRLADRALRLLACAQRTDLPADLADYDGSESHRGHKRLADPSQYAGIESDLTFLGLAGLQDPPRPEVRPAIEDCHAAGIRVMVITGDNKLTAEAICRAIGVFSEGEEINGNSMTGMTFAALPDKEKRRVLGTPGGLCFSRAEPRHKQDIVRLLKDMGEVTAMTGDGVNDAPALKLADIGVAMGITGTEVAKEASDMILADDNFATVVAAVEEGRAIYNNMKAFIRYMISSNIGEVASIFLAAALGLPEGLIPVQLLWVNLVTDGPPATALGFNPADPDIMTKPPRRADDHFITPWIFFRWLVVGCYVGFATVGAFATWYTSTSFLGIDLSQDGHTPVTFAQLRDWESCPTWKGGFEASSYTAGSRTISWDNPCDYFTVGKAKASTLSLSVLVAIEMFNAMNALSEDNSLLTMPVWRNPWLLVAMCVSLGLHAVILYVPFLADIFSIVPLSLNECLLVLAYSLPVVLIDEVLKFLGRNVVNAKRSAAPPAKSKEE</sequence>
<dbReference type="SMART" id="SM00831">
    <property type="entry name" value="Cation_ATPase_N"/>
    <property type="match status" value="1"/>
</dbReference>
<evidence type="ECO:0000256" key="5">
    <source>
        <dbReference type="ARBA" id="ARBA00022692"/>
    </source>
</evidence>
<dbReference type="FunFam" id="1.20.1110.10:FF:000065">
    <property type="entry name" value="Sarcoplasmic/endoplasmic reticulum calcium ATPase 1"/>
    <property type="match status" value="1"/>
</dbReference>
<evidence type="ECO:0000256" key="2">
    <source>
        <dbReference type="ARBA" id="ARBA00012790"/>
    </source>
</evidence>
<feature type="transmembrane region" description="Helical" evidence="14">
    <location>
        <begin position="1019"/>
        <end position="1037"/>
    </location>
</feature>
<dbReference type="InterPro" id="IPR018303">
    <property type="entry name" value="ATPase_P-typ_P_site"/>
</dbReference>
<dbReference type="InterPro" id="IPR059000">
    <property type="entry name" value="ATPase_P-type_domA"/>
</dbReference>
<keyword evidence="4" id="KW-0109">Calcium transport</keyword>
<keyword evidence="11 14" id="KW-1133">Transmembrane helix</keyword>
<dbReference type="Gene3D" id="3.40.50.1000">
    <property type="entry name" value="HAD superfamily/HAD-like"/>
    <property type="match status" value="1"/>
</dbReference>
<evidence type="ECO:0000256" key="7">
    <source>
        <dbReference type="ARBA" id="ARBA00022837"/>
    </source>
</evidence>
<dbReference type="PANTHER" id="PTHR42861">
    <property type="entry name" value="CALCIUM-TRANSPORTING ATPASE"/>
    <property type="match status" value="1"/>
</dbReference>
<accession>A0A2P6V9N5</accession>
<dbReference type="Gene3D" id="3.40.1110.10">
    <property type="entry name" value="Calcium-transporting ATPase, cytoplasmic domain N"/>
    <property type="match status" value="1"/>
</dbReference>
<dbReference type="InterPro" id="IPR023299">
    <property type="entry name" value="ATPase_P-typ_cyto_dom_N"/>
</dbReference>
<feature type="transmembrane region" description="Helical" evidence="14">
    <location>
        <begin position="315"/>
        <end position="342"/>
    </location>
</feature>
<dbReference type="Pfam" id="PF00690">
    <property type="entry name" value="Cation_ATPase_N"/>
    <property type="match status" value="1"/>
</dbReference>
<dbReference type="GO" id="GO:0016020">
    <property type="term" value="C:membrane"/>
    <property type="evidence" value="ECO:0007669"/>
    <property type="project" value="UniProtKB-SubCell"/>
</dbReference>
<feature type="transmembrane region" description="Helical" evidence="14">
    <location>
        <begin position="897"/>
        <end position="919"/>
    </location>
</feature>
<dbReference type="InterPro" id="IPR006068">
    <property type="entry name" value="ATPase_P-typ_cation-transptr_C"/>
</dbReference>
<evidence type="ECO:0000259" key="15">
    <source>
        <dbReference type="SMART" id="SM00831"/>
    </source>
</evidence>
<dbReference type="AlphaFoldDB" id="A0A2P6V9N5"/>
<dbReference type="InterPro" id="IPR008250">
    <property type="entry name" value="ATPase_P-typ_transduc_dom_A_sf"/>
</dbReference>
<proteinExistence type="predicted"/>
<dbReference type="EC" id="7.2.2.10" evidence="2"/>
<keyword evidence="9" id="KW-0460">Magnesium</keyword>
<evidence type="ECO:0000256" key="13">
    <source>
        <dbReference type="ARBA" id="ARBA00023136"/>
    </source>
</evidence>
<evidence type="ECO:0000256" key="12">
    <source>
        <dbReference type="ARBA" id="ARBA00023065"/>
    </source>
</evidence>